<accession>A0ABW5E240</accession>
<comment type="caution">
    <text evidence="2">The sequence shown here is derived from an EMBL/GenBank/DDBJ whole genome shotgun (WGS) entry which is preliminary data.</text>
</comment>
<dbReference type="InterPro" id="IPR037401">
    <property type="entry name" value="SnoaL-like"/>
</dbReference>
<gene>
    <name evidence="2" type="ORF">ACFSM5_21815</name>
</gene>
<organism evidence="2 3">
    <name type="scientific">Lacibacterium aquatile</name>
    <dbReference type="NCBI Taxonomy" id="1168082"/>
    <lineage>
        <taxon>Bacteria</taxon>
        <taxon>Pseudomonadati</taxon>
        <taxon>Pseudomonadota</taxon>
        <taxon>Alphaproteobacteria</taxon>
        <taxon>Rhodospirillales</taxon>
        <taxon>Rhodospirillaceae</taxon>
    </lineage>
</organism>
<feature type="domain" description="SnoaL-like" evidence="1">
    <location>
        <begin position="7"/>
        <end position="119"/>
    </location>
</feature>
<keyword evidence="3" id="KW-1185">Reference proteome</keyword>
<name>A0ABW5E240_9PROT</name>
<dbReference type="RefSeq" id="WP_379879015.1">
    <property type="nucleotide sequence ID" value="NZ_JBHUIP010000016.1"/>
</dbReference>
<dbReference type="SUPFAM" id="SSF54427">
    <property type="entry name" value="NTF2-like"/>
    <property type="match status" value="1"/>
</dbReference>
<protein>
    <submittedName>
        <fullName evidence="2">Nuclear transport factor 2 family protein</fullName>
    </submittedName>
</protein>
<evidence type="ECO:0000313" key="2">
    <source>
        <dbReference type="EMBL" id="MFD2265555.1"/>
    </source>
</evidence>
<dbReference type="EMBL" id="JBHUIP010000016">
    <property type="protein sequence ID" value="MFD2265555.1"/>
    <property type="molecule type" value="Genomic_DNA"/>
</dbReference>
<proteinExistence type="predicted"/>
<dbReference type="InterPro" id="IPR032710">
    <property type="entry name" value="NTF2-like_dom_sf"/>
</dbReference>
<evidence type="ECO:0000259" key="1">
    <source>
        <dbReference type="Pfam" id="PF12680"/>
    </source>
</evidence>
<dbReference type="Gene3D" id="3.10.450.50">
    <property type="match status" value="1"/>
</dbReference>
<dbReference type="Proteomes" id="UP001597295">
    <property type="component" value="Unassembled WGS sequence"/>
</dbReference>
<sequence length="129" mass="14935">MTLSDLARAYLASIETDDQEAVFAFYHPDVVQEEYPNRLLAVGARRDFGELRQAAQQGAALMAEQRYEINHLYECGQTVIIECSWTGRLAQVVPGLPADRSMRARFAVVLEYRDKLIWRQRNYDCFEAW</sequence>
<evidence type="ECO:0000313" key="3">
    <source>
        <dbReference type="Proteomes" id="UP001597295"/>
    </source>
</evidence>
<dbReference type="Pfam" id="PF12680">
    <property type="entry name" value="SnoaL_2"/>
    <property type="match status" value="1"/>
</dbReference>
<reference evidence="3" key="1">
    <citation type="journal article" date="2019" name="Int. J. Syst. Evol. Microbiol.">
        <title>The Global Catalogue of Microorganisms (GCM) 10K type strain sequencing project: providing services to taxonomists for standard genome sequencing and annotation.</title>
        <authorList>
            <consortium name="The Broad Institute Genomics Platform"/>
            <consortium name="The Broad Institute Genome Sequencing Center for Infectious Disease"/>
            <person name="Wu L."/>
            <person name="Ma J."/>
        </authorList>
    </citation>
    <scope>NUCLEOTIDE SEQUENCE [LARGE SCALE GENOMIC DNA]</scope>
    <source>
        <strain evidence="3">CGMCC 1.19062</strain>
    </source>
</reference>